<sequence length="374" mass="43098">MISRAISDSIEKHLKDNKAIILLGPRQVGKSTLLNQLSSKFAQPVIWWNGDDADIRTLLTNTTATSLRALLGKAKTLIIDEAQRVDNIGLSIKLIIDQLKDVKVLATGSSAFELANHINEPLTGRKWEYNLFPFSFGEMVAEHGLLTEKRLLNHRLVYGYYPEIVNNPGEEEIRLKQLSDSYLYKDILTWEKIQKPDKMERLVQALAFQVGNEISYNELGQIAGLDNQTTEKYIDLLEKAFIIFRLGSLSRNLRNELKKSRKIYFYDNGIRNAVINQFSPAALRQDIGALWENFVVSERVKFLAYQQINCNQYFWRTHAQQEIDYIEERNGLMSAYEIKWNPKVNAKFPKTFLNAYLDVETKVITPENISDFLL</sequence>
<dbReference type="InterPro" id="IPR041682">
    <property type="entry name" value="AAA_14"/>
</dbReference>
<comment type="caution">
    <text evidence="2">The sequence shown here is derived from an EMBL/GenBank/DDBJ whole genome shotgun (WGS) entry which is preliminary data.</text>
</comment>
<organism evidence="2 3">
    <name type="scientific">Pedobacter kyungheensis</name>
    <dbReference type="NCBI Taxonomy" id="1069985"/>
    <lineage>
        <taxon>Bacteria</taxon>
        <taxon>Pseudomonadati</taxon>
        <taxon>Bacteroidota</taxon>
        <taxon>Sphingobacteriia</taxon>
        <taxon>Sphingobacteriales</taxon>
        <taxon>Sphingobacteriaceae</taxon>
        <taxon>Pedobacter</taxon>
    </lineage>
</organism>
<evidence type="ECO:0000313" key="3">
    <source>
        <dbReference type="Proteomes" id="UP000031246"/>
    </source>
</evidence>
<dbReference type="RefSeq" id="WP_039479878.1">
    <property type="nucleotide sequence ID" value="NZ_JSYN01000027.1"/>
</dbReference>
<accession>A0A0C1FIS7</accession>
<name>A0A0C1FIS7_9SPHI</name>
<feature type="domain" description="AAA+ ATPase" evidence="1">
    <location>
        <begin position="16"/>
        <end position="133"/>
    </location>
</feature>
<dbReference type="InterPro" id="IPR027417">
    <property type="entry name" value="P-loop_NTPase"/>
</dbReference>
<dbReference type="PANTHER" id="PTHR43566:SF1">
    <property type="entry name" value="AAA+ ATPASE DOMAIN-CONTAINING PROTEIN"/>
    <property type="match status" value="1"/>
</dbReference>
<protein>
    <submittedName>
        <fullName evidence="2">ATPase</fullName>
    </submittedName>
</protein>
<dbReference type="Pfam" id="PF13173">
    <property type="entry name" value="AAA_14"/>
    <property type="match status" value="1"/>
</dbReference>
<dbReference type="Pfam" id="PF13635">
    <property type="entry name" value="DUF4143"/>
    <property type="match status" value="1"/>
</dbReference>
<dbReference type="OrthoDB" id="9778168at2"/>
<evidence type="ECO:0000259" key="1">
    <source>
        <dbReference type="SMART" id="SM00382"/>
    </source>
</evidence>
<dbReference type="Gene3D" id="3.40.50.300">
    <property type="entry name" value="P-loop containing nucleotide triphosphate hydrolases"/>
    <property type="match status" value="1"/>
</dbReference>
<dbReference type="EMBL" id="JSYN01000027">
    <property type="protein sequence ID" value="KIA91688.1"/>
    <property type="molecule type" value="Genomic_DNA"/>
</dbReference>
<dbReference type="SMART" id="SM00382">
    <property type="entry name" value="AAA"/>
    <property type="match status" value="1"/>
</dbReference>
<reference evidence="2 3" key="1">
    <citation type="submission" date="2014-10" db="EMBL/GenBank/DDBJ databases">
        <title>Pedobacter Kyungheensis.</title>
        <authorList>
            <person name="Anderson B.M."/>
            <person name="Newman J.D."/>
        </authorList>
    </citation>
    <scope>NUCLEOTIDE SEQUENCE [LARGE SCALE GENOMIC DNA]</scope>
    <source>
        <strain evidence="2 3">KACC 16221</strain>
    </source>
</reference>
<keyword evidence="3" id="KW-1185">Reference proteome</keyword>
<proteinExistence type="predicted"/>
<dbReference type="InterPro" id="IPR025420">
    <property type="entry name" value="DUF4143"/>
</dbReference>
<dbReference type="SUPFAM" id="SSF52540">
    <property type="entry name" value="P-loop containing nucleoside triphosphate hydrolases"/>
    <property type="match status" value="1"/>
</dbReference>
<dbReference type="Proteomes" id="UP000031246">
    <property type="component" value="Unassembled WGS sequence"/>
</dbReference>
<dbReference type="InterPro" id="IPR003593">
    <property type="entry name" value="AAA+_ATPase"/>
</dbReference>
<dbReference type="AlphaFoldDB" id="A0A0C1FIS7"/>
<evidence type="ECO:0000313" key="2">
    <source>
        <dbReference type="EMBL" id="KIA91688.1"/>
    </source>
</evidence>
<dbReference type="PANTHER" id="PTHR43566">
    <property type="entry name" value="CONSERVED PROTEIN"/>
    <property type="match status" value="1"/>
</dbReference>
<gene>
    <name evidence="2" type="ORF">OC25_20205</name>
</gene>